<dbReference type="Pfam" id="PF03807">
    <property type="entry name" value="F420_oxidored"/>
    <property type="match status" value="1"/>
</dbReference>
<reference evidence="12 13" key="1">
    <citation type="submission" date="2019-07" db="EMBL/GenBank/DDBJ databases">
        <title>Whole genome shotgun sequence of Aneurinibacillus danicus NBRC 102444.</title>
        <authorList>
            <person name="Hosoyama A."/>
            <person name="Uohara A."/>
            <person name="Ohji S."/>
            <person name="Ichikawa N."/>
        </authorList>
    </citation>
    <scope>NUCLEOTIDE SEQUENCE [LARGE SCALE GENOMIC DNA]</scope>
    <source>
        <strain evidence="12 13">NBRC 102444</strain>
    </source>
</reference>
<dbReference type="Gene3D" id="1.10.3730.10">
    <property type="entry name" value="ProC C-terminal domain-like"/>
    <property type="match status" value="1"/>
</dbReference>
<comment type="catalytic activity">
    <reaction evidence="6">
        <text>L-proline + NAD(+) = (S)-1-pyrroline-5-carboxylate + NADH + 2 H(+)</text>
        <dbReference type="Rhea" id="RHEA:14105"/>
        <dbReference type="ChEBI" id="CHEBI:15378"/>
        <dbReference type="ChEBI" id="CHEBI:17388"/>
        <dbReference type="ChEBI" id="CHEBI:57540"/>
        <dbReference type="ChEBI" id="CHEBI:57945"/>
        <dbReference type="ChEBI" id="CHEBI:60039"/>
        <dbReference type="EC" id="1.5.1.2"/>
    </reaction>
</comment>
<evidence type="ECO:0000256" key="9">
    <source>
        <dbReference type="RuleBase" id="RU003903"/>
    </source>
</evidence>
<dbReference type="RefSeq" id="WP_146808671.1">
    <property type="nucleotide sequence ID" value="NZ_BJXX01000041.1"/>
</dbReference>
<keyword evidence="6" id="KW-0963">Cytoplasm</keyword>
<dbReference type="NCBIfam" id="TIGR00112">
    <property type="entry name" value="proC"/>
    <property type="match status" value="1"/>
</dbReference>
<feature type="binding site" evidence="8">
    <location>
        <begin position="12"/>
        <end position="17"/>
    </location>
    <ligand>
        <name>NADP(+)</name>
        <dbReference type="ChEBI" id="CHEBI:58349"/>
    </ligand>
</feature>
<keyword evidence="13" id="KW-1185">Reference proteome</keyword>
<dbReference type="Proteomes" id="UP000321157">
    <property type="component" value="Unassembled WGS sequence"/>
</dbReference>
<dbReference type="InterPro" id="IPR008927">
    <property type="entry name" value="6-PGluconate_DH-like_C_sf"/>
</dbReference>
<dbReference type="GO" id="GO:0055129">
    <property type="term" value="P:L-proline biosynthetic process"/>
    <property type="evidence" value="ECO:0007669"/>
    <property type="project" value="UniProtKB-UniRule"/>
</dbReference>
<comment type="caution">
    <text evidence="12">The sequence shown here is derived from an EMBL/GenBank/DDBJ whole genome shotgun (WGS) entry which is preliminary data.</text>
</comment>
<evidence type="ECO:0000256" key="6">
    <source>
        <dbReference type="HAMAP-Rule" id="MF_01925"/>
    </source>
</evidence>
<protein>
    <recommendedName>
        <fullName evidence="6 7">Pyrroline-5-carboxylate reductase</fullName>
        <shortName evidence="6">P5C reductase</shortName>
        <shortName evidence="6">P5CR</shortName>
        <ecNumber evidence="6 7">1.5.1.2</ecNumber>
    </recommendedName>
    <alternativeName>
        <fullName evidence="6">PCA reductase</fullName>
    </alternativeName>
</protein>
<evidence type="ECO:0000256" key="2">
    <source>
        <dbReference type="ARBA" id="ARBA00022650"/>
    </source>
</evidence>
<organism evidence="12 13">
    <name type="scientific">Aneurinibacillus danicus</name>
    <dbReference type="NCBI Taxonomy" id="267746"/>
    <lineage>
        <taxon>Bacteria</taxon>
        <taxon>Bacillati</taxon>
        <taxon>Bacillota</taxon>
        <taxon>Bacilli</taxon>
        <taxon>Bacillales</taxon>
        <taxon>Paenibacillaceae</taxon>
        <taxon>Aneurinibacillus group</taxon>
        <taxon>Aneurinibacillus</taxon>
    </lineage>
</organism>
<evidence type="ECO:0000256" key="7">
    <source>
        <dbReference type="NCBIfam" id="TIGR00112"/>
    </source>
</evidence>
<dbReference type="InterPro" id="IPR036291">
    <property type="entry name" value="NAD(P)-bd_dom_sf"/>
</dbReference>
<dbReference type="GO" id="GO:0005737">
    <property type="term" value="C:cytoplasm"/>
    <property type="evidence" value="ECO:0007669"/>
    <property type="project" value="UniProtKB-SubCell"/>
</dbReference>
<feature type="domain" description="Pyrroline-5-carboxylate reductase catalytic N-terminal" evidence="10">
    <location>
        <begin position="8"/>
        <end position="103"/>
    </location>
</feature>
<evidence type="ECO:0000256" key="5">
    <source>
        <dbReference type="ARBA" id="ARBA00058118"/>
    </source>
</evidence>
<name>A0A511V5J3_9BACL</name>
<dbReference type="InterPro" id="IPR000304">
    <property type="entry name" value="Pyrroline-COOH_reductase"/>
</dbReference>
<comment type="pathway">
    <text evidence="6 9">Amino-acid biosynthesis; L-proline biosynthesis; L-proline from L-glutamate 5-semialdehyde: step 1/1.</text>
</comment>
<comment type="function">
    <text evidence="5 6">Catalyzes the reduction of 1-pyrroline-5-carboxylate (PCA) to L-proline.</text>
</comment>
<gene>
    <name evidence="12" type="primary">proC_1</name>
    <name evidence="6" type="synonym">proC</name>
    <name evidence="12" type="ORF">ADA01nite_08410</name>
</gene>
<dbReference type="PROSITE" id="PS00521">
    <property type="entry name" value="P5CR"/>
    <property type="match status" value="1"/>
</dbReference>
<dbReference type="PIRSF" id="PIRSF000193">
    <property type="entry name" value="Pyrrol-5-carb_rd"/>
    <property type="match status" value="1"/>
</dbReference>
<dbReference type="Pfam" id="PF14748">
    <property type="entry name" value="P5CR_dimer"/>
    <property type="match status" value="1"/>
</dbReference>
<comment type="similarity">
    <text evidence="1 6 9">Belongs to the pyrroline-5-carboxylate reductase family.</text>
</comment>
<evidence type="ECO:0000259" key="11">
    <source>
        <dbReference type="Pfam" id="PF14748"/>
    </source>
</evidence>
<dbReference type="Gene3D" id="3.40.50.720">
    <property type="entry name" value="NAD(P)-binding Rossmann-like Domain"/>
    <property type="match status" value="1"/>
</dbReference>
<comment type="subcellular location">
    <subcellularLocation>
        <location evidence="6">Cytoplasm</location>
    </subcellularLocation>
</comment>
<dbReference type="InterPro" id="IPR053790">
    <property type="entry name" value="P5CR-like_CS"/>
</dbReference>
<comment type="catalytic activity">
    <reaction evidence="6 9">
        <text>L-proline + NADP(+) = (S)-1-pyrroline-5-carboxylate + NADPH + 2 H(+)</text>
        <dbReference type="Rhea" id="RHEA:14109"/>
        <dbReference type="ChEBI" id="CHEBI:15378"/>
        <dbReference type="ChEBI" id="CHEBI:17388"/>
        <dbReference type="ChEBI" id="CHEBI:57783"/>
        <dbReference type="ChEBI" id="CHEBI:58349"/>
        <dbReference type="ChEBI" id="CHEBI:60039"/>
        <dbReference type="EC" id="1.5.1.2"/>
    </reaction>
</comment>
<dbReference type="HAMAP" id="MF_01925">
    <property type="entry name" value="P5C_reductase"/>
    <property type="match status" value="1"/>
</dbReference>
<keyword evidence="2 6" id="KW-0641">Proline biosynthesis</keyword>
<evidence type="ECO:0000256" key="4">
    <source>
        <dbReference type="ARBA" id="ARBA00023002"/>
    </source>
</evidence>
<accession>A0A511V5J3</accession>
<dbReference type="InterPro" id="IPR029036">
    <property type="entry name" value="P5CR_dimer"/>
</dbReference>
<dbReference type="GO" id="GO:0004735">
    <property type="term" value="F:pyrroline-5-carboxylate reductase activity"/>
    <property type="evidence" value="ECO:0007669"/>
    <property type="project" value="UniProtKB-UniRule"/>
</dbReference>
<evidence type="ECO:0000256" key="8">
    <source>
        <dbReference type="PIRSR" id="PIRSR000193-1"/>
    </source>
</evidence>
<dbReference type="PANTHER" id="PTHR11645">
    <property type="entry name" value="PYRROLINE-5-CARBOXYLATE REDUCTASE"/>
    <property type="match status" value="1"/>
</dbReference>
<dbReference type="SUPFAM" id="SSF51735">
    <property type="entry name" value="NAD(P)-binding Rossmann-fold domains"/>
    <property type="match status" value="1"/>
</dbReference>
<evidence type="ECO:0000259" key="10">
    <source>
        <dbReference type="Pfam" id="PF03807"/>
    </source>
</evidence>
<evidence type="ECO:0000313" key="13">
    <source>
        <dbReference type="Proteomes" id="UP000321157"/>
    </source>
</evidence>
<keyword evidence="4 6" id="KW-0560">Oxidoreductase</keyword>
<dbReference type="InterPro" id="IPR028939">
    <property type="entry name" value="P5C_Rdtase_cat_N"/>
</dbReference>
<dbReference type="PANTHER" id="PTHR11645:SF49">
    <property type="entry name" value="PYRROLINE-5-CARBOXYLATE REDUCTASE 1"/>
    <property type="match status" value="1"/>
</dbReference>
<dbReference type="SUPFAM" id="SSF48179">
    <property type="entry name" value="6-phosphogluconate dehydrogenase C-terminal domain-like"/>
    <property type="match status" value="1"/>
</dbReference>
<evidence type="ECO:0000256" key="3">
    <source>
        <dbReference type="ARBA" id="ARBA00022857"/>
    </source>
</evidence>
<feature type="domain" description="Pyrroline-5-carboxylate reductase dimerisation" evidence="11">
    <location>
        <begin position="166"/>
        <end position="270"/>
    </location>
</feature>
<keyword evidence="6 9" id="KW-0028">Amino-acid biosynthesis</keyword>
<evidence type="ECO:0000313" key="12">
    <source>
        <dbReference type="EMBL" id="GEN33381.1"/>
    </source>
</evidence>
<keyword evidence="3 6" id="KW-0521">NADP</keyword>
<dbReference type="FunFam" id="1.10.3730.10:FF:000001">
    <property type="entry name" value="Pyrroline-5-carboxylate reductase"/>
    <property type="match status" value="1"/>
</dbReference>
<sequence>MSILQNKTICFLGAGSMAEAMISGLVDKNLIPSEQICAINRGNKARIQELVSRYGIATPEKEEAIAGADIIVLSVKPKDIATAIANIRALTTPEQLFISVLAGTSTDYISSLLGHSAAVIRTMPNTSAAIGLSATALAPGKYATDADMDLAIQIFQAVGIVEIVQEDKLHAVTGLSGSGPAYVYYLVEAMEQAGQEIGLERETARRLILQTIIGAAHMLRDQGEEPATLRKQVTSPGGTTAAGIAVLEKHGFQEAMLACIKQAVARSEEMGKQSVPTS</sequence>
<dbReference type="UniPathway" id="UPA00098">
    <property type="reaction ID" value="UER00361"/>
</dbReference>
<dbReference type="EC" id="1.5.1.2" evidence="6 7"/>
<evidence type="ECO:0000256" key="1">
    <source>
        <dbReference type="ARBA" id="ARBA00005525"/>
    </source>
</evidence>
<dbReference type="EMBL" id="BJXX01000041">
    <property type="protein sequence ID" value="GEN33381.1"/>
    <property type="molecule type" value="Genomic_DNA"/>
</dbReference>
<dbReference type="AlphaFoldDB" id="A0A511V5J3"/>
<proteinExistence type="inferred from homology"/>
<dbReference type="OrthoDB" id="9805754at2"/>